<reference evidence="1 2" key="1">
    <citation type="journal article" date="2014" name="Nat. Genet.">
        <title>Genome sequence of the hot pepper provides insights into the evolution of pungency in Capsicum species.</title>
        <authorList>
            <person name="Kim S."/>
            <person name="Park M."/>
            <person name="Yeom S.I."/>
            <person name="Kim Y.M."/>
            <person name="Lee J.M."/>
            <person name="Lee H.A."/>
            <person name="Seo E."/>
            <person name="Choi J."/>
            <person name="Cheong K."/>
            <person name="Kim K.T."/>
            <person name="Jung K."/>
            <person name="Lee G.W."/>
            <person name="Oh S.K."/>
            <person name="Bae C."/>
            <person name="Kim S.B."/>
            <person name="Lee H.Y."/>
            <person name="Kim S.Y."/>
            <person name="Kim M.S."/>
            <person name="Kang B.C."/>
            <person name="Jo Y.D."/>
            <person name="Yang H.B."/>
            <person name="Jeong H.J."/>
            <person name="Kang W.H."/>
            <person name="Kwon J.K."/>
            <person name="Shin C."/>
            <person name="Lim J.Y."/>
            <person name="Park J.H."/>
            <person name="Huh J.H."/>
            <person name="Kim J.S."/>
            <person name="Kim B.D."/>
            <person name="Cohen O."/>
            <person name="Paran I."/>
            <person name="Suh M.C."/>
            <person name="Lee S.B."/>
            <person name="Kim Y.K."/>
            <person name="Shin Y."/>
            <person name="Noh S.J."/>
            <person name="Park J."/>
            <person name="Seo Y.S."/>
            <person name="Kwon S.Y."/>
            <person name="Kim H.A."/>
            <person name="Park J.M."/>
            <person name="Kim H.J."/>
            <person name="Choi S.B."/>
            <person name="Bosland P.W."/>
            <person name="Reeves G."/>
            <person name="Jo S.H."/>
            <person name="Lee B.W."/>
            <person name="Cho H.T."/>
            <person name="Choi H.S."/>
            <person name="Lee M.S."/>
            <person name="Yu Y."/>
            <person name="Do Choi Y."/>
            <person name="Park B.S."/>
            <person name="van Deynze A."/>
            <person name="Ashrafi H."/>
            <person name="Hill T."/>
            <person name="Kim W.T."/>
            <person name="Pai H.S."/>
            <person name="Ahn H.K."/>
            <person name="Yeam I."/>
            <person name="Giovannoni J.J."/>
            <person name="Rose J.K."/>
            <person name="Sorensen I."/>
            <person name="Lee S.J."/>
            <person name="Kim R.W."/>
            <person name="Choi I.Y."/>
            <person name="Choi B.S."/>
            <person name="Lim J.S."/>
            <person name="Lee Y.H."/>
            <person name="Choi D."/>
        </authorList>
    </citation>
    <scope>NUCLEOTIDE SEQUENCE [LARGE SCALE GENOMIC DNA]</scope>
    <source>
        <strain evidence="2">cv. CM334</strain>
    </source>
</reference>
<evidence type="ECO:0000313" key="1">
    <source>
        <dbReference type="EMBL" id="PHT76910.1"/>
    </source>
</evidence>
<dbReference type="InterPro" id="IPR036691">
    <property type="entry name" value="Endo/exonu/phosph_ase_sf"/>
</dbReference>
<dbReference type="AlphaFoldDB" id="A0A2G2Z4F6"/>
<accession>A0A2G2Z4F6</accession>
<dbReference type="Gene3D" id="3.60.10.10">
    <property type="entry name" value="Endonuclease/exonuclease/phosphatase"/>
    <property type="match status" value="1"/>
</dbReference>
<name>A0A2G2Z4F6_CAPAN</name>
<evidence type="ECO:0008006" key="3">
    <source>
        <dbReference type="Google" id="ProtNLM"/>
    </source>
</evidence>
<organism evidence="1 2">
    <name type="scientific">Capsicum annuum</name>
    <name type="common">Capsicum pepper</name>
    <dbReference type="NCBI Taxonomy" id="4072"/>
    <lineage>
        <taxon>Eukaryota</taxon>
        <taxon>Viridiplantae</taxon>
        <taxon>Streptophyta</taxon>
        <taxon>Embryophyta</taxon>
        <taxon>Tracheophyta</taxon>
        <taxon>Spermatophyta</taxon>
        <taxon>Magnoliopsida</taxon>
        <taxon>eudicotyledons</taxon>
        <taxon>Gunneridae</taxon>
        <taxon>Pentapetalae</taxon>
        <taxon>asterids</taxon>
        <taxon>lamiids</taxon>
        <taxon>Solanales</taxon>
        <taxon>Solanaceae</taxon>
        <taxon>Solanoideae</taxon>
        <taxon>Capsiceae</taxon>
        <taxon>Capsicum</taxon>
    </lineage>
</organism>
<dbReference type="PANTHER" id="PTHR33710">
    <property type="entry name" value="BNAC02G09200D PROTEIN"/>
    <property type="match status" value="1"/>
</dbReference>
<dbReference type="SUPFAM" id="SSF56219">
    <property type="entry name" value="DNase I-like"/>
    <property type="match status" value="1"/>
</dbReference>
<protein>
    <recommendedName>
        <fullName evidence="3">Endonuclease/exonuclease/phosphatase domain-containing protein</fullName>
    </recommendedName>
</protein>
<sequence>MWQGLHRIGALIDVPWCICGDFNSPLTSADRVGGQSTVKAETKEFQETVDMMKLVDMKAYERRYSWMNKHVWFKIDRAICNEE</sequence>
<dbReference type="Gramene" id="PHT76910">
    <property type="protein sequence ID" value="PHT76910"/>
    <property type="gene ID" value="T459_20432"/>
</dbReference>
<dbReference type="EMBL" id="AYRZ02000007">
    <property type="protein sequence ID" value="PHT76910.1"/>
    <property type="molecule type" value="Genomic_DNA"/>
</dbReference>
<proteinExistence type="predicted"/>
<comment type="caution">
    <text evidence="1">The sequence shown here is derived from an EMBL/GenBank/DDBJ whole genome shotgun (WGS) entry which is preliminary data.</text>
</comment>
<evidence type="ECO:0000313" key="2">
    <source>
        <dbReference type="Proteomes" id="UP000222542"/>
    </source>
</evidence>
<dbReference type="Proteomes" id="UP000222542">
    <property type="component" value="Unassembled WGS sequence"/>
</dbReference>
<gene>
    <name evidence="1" type="ORF">T459_20432</name>
</gene>
<dbReference type="PANTHER" id="PTHR33710:SF76">
    <property type="entry name" value="ENDONUCLEASE_EXONUCLEASE_PHOSPHATASE DOMAIN-CONTAINING PROTEIN"/>
    <property type="match status" value="1"/>
</dbReference>
<reference evidence="1 2" key="2">
    <citation type="journal article" date="2017" name="Genome Biol.">
        <title>New reference genome sequences of hot pepper reveal the massive evolution of plant disease-resistance genes by retroduplication.</title>
        <authorList>
            <person name="Kim S."/>
            <person name="Park J."/>
            <person name="Yeom S.I."/>
            <person name="Kim Y.M."/>
            <person name="Seo E."/>
            <person name="Kim K.T."/>
            <person name="Kim M.S."/>
            <person name="Lee J.M."/>
            <person name="Cheong K."/>
            <person name="Shin H.S."/>
            <person name="Kim S.B."/>
            <person name="Han K."/>
            <person name="Lee J."/>
            <person name="Park M."/>
            <person name="Lee H.A."/>
            <person name="Lee H.Y."/>
            <person name="Lee Y."/>
            <person name="Oh S."/>
            <person name="Lee J.H."/>
            <person name="Choi E."/>
            <person name="Choi E."/>
            <person name="Lee S.E."/>
            <person name="Jeon J."/>
            <person name="Kim H."/>
            <person name="Choi G."/>
            <person name="Song H."/>
            <person name="Lee J."/>
            <person name="Lee S.C."/>
            <person name="Kwon J.K."/>
            <person name="Lee H.Y."/>
            <person name="Koo N."/>
            <person name="Hong Y."/>
            <person name="Kim R.W."/>
            <person name="Kang W.H."/>
            <person name="Huh J.H."/>
            <person name="Kang B.C."/>
            <person name="Yang T.J."/>
            <person name="Lee Y.H."/>
            <person name="Bennetzen J.L."/>
            <person name="Choi D."/>
        </authorList>
    </citation>
    <scope>NUCLEOTIDE SEQUENCE [LARGE SCALE GENOMIC DNA]</scope>
    <source>
        <strain evidence="2">cv. CM334</strain>
    </source>
</reference>
<dbReference type="STRING" id="4072.A0A2G2Z4F6"/>
<keyword evidence="2" id="KW-1185">Reference proteome</keyword>